<reference evidence="7" key="1">
    <citation type="submission" date="2021-02" db="EMBL/GenBank/DDBJ databases">
        <authorList>
            <person name="Dougan E. K."/>
            <person name="Rhodes N."/>
            <person name="Thang M."/>
            <person name="Chan C."/>
        </authorList>
    </citation>
    <scope>NUCLEOTIDE SEQUENCE</scope>
</reference>
<accession>A0A812QX12</accession>
<keyword evidence="8" id="KW-1185">Reference proteome</keyword>
<keyword evidence="3" id="KW-0223">Dioxygenase</keyword>
<dbReference type="PANTHER" id="PTHR10869">
    <property type="entry name" value="PROLYL 4-HYDROXYLASE ALPHA SUBUNIT"/>
    <property type="match status" value="1"/>
</dbReference>
<dbReference type="GO" id="GO:0031418">
    <property type="term" value="F:L-ascorbic acid binding"/>
    <property type="evidence" value="ECO:0007669"/>
    <property type="project" value="InterPro"/>
</dbReference>
<dbReference type="Gene3D" id="2.60.120.620">
    <property type="entry name" value="q2cbj1_9rhob like domain"/>
    <property type="match status" value="1"/>
</dbReference>
<dbReference type="AlphaFoldDB" id="A0A812QX12"/>
<keyword evidence="2" id="KW-0479">Metal-binding</keyword>
<keyword evidence="5" id="KW-0408">Iron</keyword>
<dbReference type="GO" id="GO:0005783">
    <property type="term" value="C:endoplasmic reticulum"/>
    <property type="evidence" value="ECO:0007669"/>
    <property type="project" value="TreeGrafter"/>
</dbReference>
<gene>
    <name evidence="7" type="ORF">SPIL2461_LOCUS10048</name>
</gene>
<dbReference type="SMART" id="SM00702">
    <property type="entry name" value="P4Hc"/>
    <property type="match status" value="1"/>
</dbReference>
<name>A0A812QX12_SYMPI</name>
<dbReference type="Proteomes" id="UP000649617">
    <property type="component" value="Unassembled WGS sequence"/>
</dbReference>
<comment type="caution">
    <text evidence="7">The sequence shown here is derived from an EMBL/GenBank/DDBJ whole genome shotgun (WGS) entry which is preliminary data.</text>
</comment>
<dbReference type="InterPro" id="IPR044862">
    <property type="entry name" value="Pro_4_hyd_alph_FE2OG_OXY"/>
</dbReference>
<keyword evidence="4" id="KW-0560">Oxidoreductase</keyword>
<evidence type="ECO:0000256" key="5">
    <source>
        <dbReference type="ARBA" id="ARBA00023004"/>
    </source>
</evidence>
<dbReference type="EMBL" id="CAJNIZ010018197">
    <property type="protein sequence ID" value="CAE7407279.1"/>
    <property type="molecule type" value="Genomic_DNA"/>
</dbReference>
<sequence>MAAACPYQARISKLGASTRPRVLVPTSGSGNFGEQGASAFWTIDELPGALRNMAEGRSGKSKDGMERVDVDLGPNRCAFTVDHILSGDEADALAACAEAILDANGHSRVAPGINTPPGILGRATRDQFEGCMRVNEAAHWYPSREVAPQFLGVIFDRIKDLVPQHLENGLPLYPRLSEKVAQFKYNRGDAFNRHVDGLFPGQGANARGDGVEEWTGVVSGFSMLLYLNDYESDGLEGGETRLWTADGSRHVDVRPKKGRALCFRRGSPNAVLHAGLPVTGDVPKYMALINLAYGEQVGTKPMMV</sequence>
<dbReference type="Pfam" id="PF13640">
    <property type="entry name" value="2OG-FeII_Oxy_3"/>
    <property type="match status" value="1"/>
</dbReference>
<dbReference type="PANTHER" id="PTHR10869:SF246">
    <property type="entry name" value="TRANSMEMBRANE PROLYL 4-HYDROXYLASE"/>
    <property type="match status" value="1"/>
</dbReference>
<evidence type="ECO:0000256" key="3">
    <source>
        <dbReference type="ARBA" id="ARBA00022964"/>
    </source>
</evidence>
<proteinExistence type="predicted"/>
<organism evidence="7 8">
    <name type="scientific">Symbiodinium pilosum</name>
    <name type="common">Dinoflagellate</name>
    <dbReference type="NCBI Taxonomy" id="2952"/>
    <lineage>
        <taxon>Eukaryota</taxon>
        <taxon>Sar</taxon>
        <taxon>Alveolata</taxon>
        <taxon>Dinophyceae</taxon>
        <taxon>Suessiales</taxon>
        <taxon>Symbiodiniaceae</taxon>
        <taxon>Symbiodinium</taxon>
    </lineage>
</organism>
<dbReference type="InterPro" id="IPR045054">
    <property type="entry name" value="P4HA-like"/>
</dbReference>
<evidence type="ECO:0000313" key="8">
    <source>
        <dbReference type="Proteomes" id="UP000649617"/>
    </source>
</evidence>
<evidence type="ECO:0000256" key="4">
    <source>
        <dbReference type="ARBA" id="ARBA00023002"/>
    </source>
</evidence>
<dbReference type="GO" id="GO:0004656">
    <property type="term" value="F:procollagen-proline 4-dioxygenase activity"/>
    <property type="evidence" value="ECO:0007669"/>
    <property type="project" value="TreeGrafter"/>
</dbReference>
<dbReference type="InterPro" id="IPR006620">
    <property type="entry name" value="Pro_4_hyd_alph"/>
</dbReference>
<feature type="domain" description="Prolyl 4-hydroxylase alpha subunit" evidence="6">
    <location>
        <begin position="76"/>
        <end position="292"/>
    </location>
</feature>
<evidence type="ECO:0000313" key="7">
    <source>
        <dbReference type="EMBL" id="CAE7407279.1"/>
    </source>
</evidence>
<evidence type="ECO:0000259" key="6">
    <source>
        <dbReference type="SMART" id="SM00702"/>
    </source>
</evidence>
<dbReference type="GO" id="GO:0005506">
    <property type="term" value="F:iron ion binding"/>
    <property type="evidence" value="ECO:0007669"/>
    <property type="project" value="InterPro"/>
</dbReference>
<dbReference type="OrthoDB" id="69177at2759"/>
<evidence type="ECO:0000256" key="2">
    <source>
        <dbReference type="ARBA" id="ARBA00022723"/>
    </source>
</evidence>
<evidence type="ECO:0000256" key="1">
    <source>
        <dbReference type="ARBA" id="ARBA00001961"/>
    </source>
</evidence>
<protein>
    <recommendedName>
        <fullName evidence="6">Prolyl 4-hydroxylase alpha subunit domain-containing protein</fullName>
    </recommendedName>
</protein>
<comment type="cofactor">
    <cofactor evidence="1">
        <name>L-ascorbate</name>
        <dbReference type="ChEBI" id="CHEBI:38290"/>
    </cofactor>
</comment>